<evidence type="ECO:0000256" key="2">
    <source>
        <dbReference type="RuleBase" id="RU003875"/>
    </source>
</evidence>
<dbReference type="Pfam" id="PF00210">
    <property type="entry name" value="Ferritin"/>
    <property type="match status" value="1"/>
</dbReference>
<dbReference type="InterPro" id="IPR002177">
    <property type="entry name" value="DPS_DNA-bd"/>
</dbReference>
<organism evidence="4 5">
    <name type="scientific">Halogranum gelatinilyticum</name>
    <dbReference type="NCBI Taxonomy" id="660521"/>
    <lineage>
        <taxon>Archaea</taxon>
        <taxon>Methanobacteriati</taxon>
        <taxon>Methanobacteriota</taxon>
        <taxon>Stenosarchaea group</taxon>
        <taxon>Halobacteria</taxon>
        <taxon>Halobacteriales</taxon>
        <taxon>Haloferacaceae</taxon>
    </lineage>
</organism>
<dbReference type="GO" id="GO:0008199">
    <property type="term" value="F:ferric iron binding"/>
    <property type="evidence" value="ECO:0007669"/>
    <property type="project" value="InterPro"/>
</dbReference>
<dbReference type="NCBIfam" id="NF041388">
    <property type="entry name" value="DNAstvprot_Halo"/>
    <property type="match status" value="1"/>
</dbReference>
<evidence type="ECO:0000313" key="5">
    <source>
        <dbReference type="Proteomes" id="UP000199451"/>
    </source>
</evidence>
<dbReference type="PRINTS" id="PR01346">
    <property type="entry name" value="HELNAPAPROT"/>
</dbReference>
<proteinExistence type="inferred from homology"/>
<dbReference type="PIRSF" id="PIRSF005900">
    <property type="entry name" value="Dps"/>
    <property type="match status" value="1"/>
</dbReference>
<feature type="domain" description="Ferritin/DPS" evidence="3">
    <location>
        <begin position="32"/>
        <end position="173"/>
    </location>
</feature>
<keyword evidence="5" id="KW-1185">Reference proteome</keyword>
<dbReference type="SUPFAM" id="SSF47240">
    <property type="entry name" value="Ferritin-like"/>
    <property type="match status" value="1"/>
</dbReference>
<dbReference type="PANTHER" id="PTHR42932:SF1">
    <property type="entry name" value="GENERAL STRESS PROTEIN 20U"/>
    <property type="match status" value="1"/>
</dbReference>
<dbReference type="InterPro" id="IPR054862">
    <property type="entry name" value="DNA_prot_starvation"/>
</dbReference>
<sequence>MSTQKNVQRQAGSVEASPALRLEQEKVEQIVDALQSDLAATYVLYHQLKKHHWNVEGAEFRDIHVFLGEAAGAAEEAADELAERVQALGGVPIAGGKNLEEAAPVAPEDDDVYDIRTSLENDMEMYGDIIEQVRGHVDLTTNLGDHATAEMLRQQLIEIEENAHHIEHYLEDDTLVLDSATN</sequence>
<comment type="similarity">
    <text evidence="1 2">Belongs to the Dps family.</text>
</comment>
<accession>A0A1G9R6Q5</accession>
<dbReference type="GO" id="GO:0003677">
    <property type="term" value="F:DNA binding"/>
    <property type="evidence" value="ECO:0007669"/>
    <property type="project" value="UniProtKB-KW"/>
</dbReference>
<reference evidence="5" key="1">
    <citation type="submission" date="2016-10" db="EMBL/GenBank/DDBJ databases">
        <authorList>
            <person name="Varghese N."/>
            <person name="Submissions S."/>
        </authorList>
    </citation>
    <scope>NUCLEOTIDE SEQUENCE [LARGE SCALE GENOMIC DNA]</scope>
    <source>
        <strain evidence="5">CGMCC 1.10119</strain>
    </source>
</reference>
<dbReference type="Gene3D" id="1.20.1260.10">
    <property type="match status" value="1"/>
</dbReference>
<dbReference type="AlphaFoldDB" id="A0A1G9R6Q5"/>
<dbReference type="RefSeq" id="WP_089695025.1">
    <property type="nucleotide sequence ID" value="NZ_FNHL01000001.1"/>
</dbReference>
<protein>
    <submittedName>
        <fullName evidence="4">DNA-binding ferritin-like protein (Oxidative damage protectant)</fullName>
    </submittedName>
</protein>
<evidence type="ECO:0000256" key="1">
    <source>
        <dbReference type="ARBA" id="ARBA00009497"/>
    </source>
</evidence>
<evidence type="ECO:0000313" key="4">
    <source>
        <dbReference type="EMBL" id="SDM18969.1"/>
    </source>
</evidence>
<dbReference type="InterPro" id="IPR012347">
    <property type="entry name" value="Ferritin-like"/>
</dbReference>
<dbReference type="PANTHER" id="PTHR42932">
    <property type="entry name" value="GENERAL STRESS PROTEIN 20U"/>
    <property type="match status" value="1"/>
</dbReference>
<dbReference type="Proteomes" id="UP000199451">
    <property type="component" value="Unassembled WGS sequence"/>
</dbReference>
<evidence type="ECO:0000259" key="3">
    <source>
        <dbReference type="Pfam" id="PF00210"/>
    </source>
</evidence>
<name>A0A1G9R6Q5_9EURY</name>
<dbReference type="OrthoDB" id="8265at2157"/>
<keyword evidence="4" id="KW-0238">DNA-binding</keyword>
<dbReference type="InterPro" id="IPR009078">
    <property type="entry name" value="Ferritin-like_SF"/>
</dbReference>
<dbReference type="STRING" id="660521.SAMN04487949_1211"/>
<gene>
    <name evidence="4" type="ORF">SAMN04487949_1211</name>
</gene>
<dbReference type="InterPro" id="IPR008331">
    <property type="entry name" value="Ferritin_DPS_dom"/>
</dbReference>
<dbReference type="EMBL" id="FNHL01000001">
    <property type="protein sequence ID" value="SDM18969.1"/>
    <property type="molecule type" value="Genomic_DNA"/>
</dbReference>